<proteinExistence type="predicted"/>
<feature type="region of interest" description="Disordered" evidence="1">
    <location>
        <begin position="70"/>
        <end position="110"/>
    </location>
</feature>
<evidence type="ECO:0000256" key="1">
    <source>
        <dbReference type="SAM" id="MobiDB-lite"/>
    </source>
</evidence>
<evidence type="ECO:0000313" key="3">
    <source>
        <dbReference type="Proteomes" id="UP000314294"/>
    </source>
</evidence>
<reference evidence="2 3" key="1">
    <citation type="submission" date="2019-03" db="EMBL/GenBank/DDBJ databases">
        <title>First draft genome of Liparis tanakae, snailfish: a comprehensive survey of snailfish specific genes.</title>
        <authorList>
            <person name="Kim W."/>
            <person name="Song I."/>
            <person name="Jeong J.-H."/>
            <person name="Kim D."/>
            <person name="Kim S."/>
            <person name="Ryu S."/>
            <person name="Song J.Y."/>
            <person name="Lee S.K."/>
        </authorList>
    </citation>
    <scope>NUCLEOTIDE SEQUENCE [LARGE SCALE GENOMIC DNA]</scope>
    <source>
        <tissue evidence="2">Muscle</tissue>
    </source>
</reference>
<dbReference type="EMBL" id="SRLO01000165">
    <property type="protein sequence ID" value="TNN70324.1"/>
    <property type="molecule type" value="Genomic_DNA"/>
</dbReference>
<protein>
    <submittedName>
        <fullName evidence="2">Uncharacterized protein</fullName>
    </submittedName>
</protein>
<sequence>MQRRVVVVVVVVGVGGGWEGEKFKVSTVYVRAIRTDGNARLRGPAVSIISARVKPSAERLQTHVASPIRRTAGEKKSRAQPEHARRLFQQKPRDTRSSLCAPIKESGGCV</sequence>
<name>A0A4Z2HZ99_9TELE</name>
<comment type="caution">
    <text evidence="2">The sequence shown here is derived from an EMBL/GenBank/DDBJ whole genome shotgun (WGS) entry which is preliminary data.</text>
</comment>
<keyword evidence="3" id="KW-1185">Reference proteome</keyword>
<dbReference type="Proteomes" id="UP000314294">
    <property type="component" value="Unassembled WGS sequence"/>
</dbReference>
<evidence type="ECO:0000313" key="2">
    <source>
        <dbReference type="EMBL" id="TNN70324.1"/>
    </source>
</evidence>
<gene>
    <name evidence="2" type="ORF">EYF80_019538</name>
</gene>
<accession>A0A4Z2HZ99</accession>
<organism evidence="2 3">
    <name type="scientific">Liparis tanakae</name>
    <name type="common">Tanaka's snailfish</name>
    <dbReference type="NCBI Taxonomy" id="230148"/>
    <lineage>
        <taxon>Eukaryota</taxon>
        <taxon>Metazoa</taxon>
        <taxon>Chordata</taxon>
        <taxon>Craniata</taxon>
        <taxon>Vertebrata</taxon>
        <taxon>Euteleostomi</taxon>
        <taxon>Actinopterygii</taxon>
        <taxon>Neopterygii</taxon>
        <taxon>Teleostei</taxon>
        <taxon>Neoteleostei</taxon>
        <taxon>Acanthomorphata</taxon>
        <taxon>Eupercaria</taxon>
        <taxon>Perciformes</taxon>
        <taxon>Cottioidei</taxon>
        <taxon>Cottales</taxon>
        <taxon>Liparidae</taxon>
        <taxon>Liparis</taxon>
    </lineage>
</organism>
<feature type="compositionally biased region" description="Basic and acidic residues" evidence="1">
    <location>
        <begin position="71"/>
        <end position="96"/>
    </location>
</feature>
<dbReference type="AlphaFoldDB" id="A0A4Z2HZ99"/>